<dbReference type="RefSeq" id="WP_099873597.1">
    <property type="nucleotide sequence ID" value="NZ_CP024608.1"/>
</dbReference>
<dbReference type="Pfam" id="PF12146">
    <property type="entry name" value="Hydrolase_4"/>
    <property type="match status" value="1"/>
</dbReference>
<keyword evidence="3" id="KW-1185">Reference proteome</keyword>
<sequence>MTVHPKPPGAEPFFLQTDLGQRFCLFHPPAGPRCHGAVLYVHPFGDEMNKARRMAALQARALAAQGYGVLQLDLYGCGDSSGEFAEARWEIWKDDLAAGCDWLSARLSAPLTLWGLRLGALLALDYAHENTRHPLAQLVLWQPVQSGATFLTQFLRLLTANAMLADGADAKKPNKSTGTAALRAALLGGEMLEVAGYDIAPALAAAIDSRDAAKLAPLGCPVHWIETSAAAERPLTPAVLRLADGWREAGVDLHLQQVTCTPFWSTQEIAESPELLAATSALFQGAPHGLS</sequence>
<organism evidence="2 3">
    <name type="scientific">Massilia violaceinigra</name>
    <dbReference type="NCBI Taxonomy" id="2045208"/>
    <lineage>
        <taxon>Bacteria</taxon>
        <taxon>Pseudomonadati</taxon>
        <taxon>Pseudomonadota</taxon>
        <taxon>Betaproteobacteria</taxon>
        <taxon>Burkholderiales</taxon>
        <taxon>Oxalobacteraceae</taxon>
        <taxon>Telluria group</taxon>
        <taxon>Massilia</taxon>
    </lineage>
</organism>
<dbReference type="AlphaFoldDB" id="A0A2D2DF08"/>
<dbReference type="OrthoDB" id="8525674at2"/>
<dbReference type="InterPro" id="IPR017532">
    <property type="entry name" value="Hydrolase-2_PEP"/>
</dbReference>
<dbReference type="Gene3D" id="3.40.50.1820">
    <property type="entry name" value="alpha/beta hydrolase"/>
    <property type="match status" value="1"/>
</dbReference>
<accession>A0A2D2DF08</accession>
<evidence type="ECO:0000313" key="3">
    <source>
        <dbReference type="Proteomes" id="UP000229897"/>
    </source>
</evidence>
<evidence type="ECO:0000259" key="1">
    <source>
        <dbReference type="Pfam" id="PF12146"/>
    </source>
</evidence>
<dbReference type="GO" id="GO:0016787">
    <property type="term" value="F:hydrolase activity"/>
    <property type="evidence" value="ECO:0007669"/>
    <property type="project" value="UniProtKB-KW"/>
</dbReference>
<keyword evidence="2" id="KW-0378">Hydrolase</keyword>
<protein>
    <submittedName>
        <fullName evidence="2">Hydrolase 2, exosortase A system-associated</fullName>
    </submittedName>
</protein>
<dbReference type="InterPro" id="IPR022742">
    <property type="entry name" value="Hydrolase_4"/>
</dbReference>
<proteinExistence type="predicted"/>
<dbReference type="NCBIfam" id="TIGR03101">
    <property type="entry name" value="hydr2_PEP"/>
    <property type="match status" value="1"/>
</dbReference>
<feature type="domain" description="Serine aminopeptidase S33" evidence="1">
    <location>
        <begin position="35"/>
        <end position="157"/>
    </location>
</feature>
<gene>
    <name evidence="2" type="ORF">CR152_02920</name>
</gene>
<dbReference type="SUPFAM" id="SSF53474">
    <property type="entry name" value="alpha/beta-Hydrolases"/>
    <property type="match status" value="1"/>
</dbReference>
<dbReference type="Proteomes" id="UP000229897">
    <property type="component" value="Chromosome"/>
</dbReference>
<dbReference type="InterPro" id="IPR029058">
    <property type="entry name" value="AB_hydrolase_fold"/>
</dbReference>
<dbReference type="EMBL" id="CP024608">
    <property type="protein sequence ID" value="ATQ73572.1"/>
    <property type="molecule type" value="Genomic_DNA"/>
</dbReference>
<evidence type="ECO:0000313" key="2">
    <source>
        <dbReference type="EMBL" id="ATQ73572.1"/>
    </source>
</evidence>
<reference evidence="2" key="1">
    <citation type="submission" date="2017-10" db="EMBL/GenBank/DDBJ databases">
        <title>Massilia psychrophilum sp. nov., a novel purple-pigmented bacterium isolated from Tianshan glacier, Xinjiang Municipality, China.</title>
        <authorList>
            <person name="Wang H."/>
        </authorList>
    </citation>
    <scope>NUCLEOTIDE SEQUENCE [LARGE SCALE GENOMIC DNA]</scope>
    <source>
        <strain evidence="2">B2</strain>
    </source>
</reference>
<name>A0A2D2DF08_9BURK</name>
<dbReference type="KEGG" id="mass:CR152_02920"/>